<dbReference type="InterPro" id="IPR045170">
    <property type="entry name" value="MTOX"/>
</dbReference>
<evidence type="ECO:0000256" key="2">
    <source>
        <dbReference type="ARBA" id="ARBA00022630"/>
    </source>
</evidence>
<name>A0A5E6V204_PSEFL</name>
<dbReference type="Pfam" id="PF01266">
    <property type="entry name" value="DAO"/>
    <property type="match status" value="1"/>
</dbReference>
<dbReference type="Gene3D" id="3.50.50.60">
    <property type="entry name" value="FAD/NAD(P)-binding domain"/>
    <property type="match status" value="1"/>
</dbReference>
<keyword evidence="4 6" id="KW-0560">Oxidoreductase</keyword>
<dbReference type="EMBL" id="LR700646">
    <property type="protein sequence ID" value="VVM15572.1"/>
    <property type="molecule type" value="Genomic_DNA"/>
</dbReference>
<organism evidence="6">
    <name type="scientific">Pseudomonas fluorescens</name>
    <dbReference type="NCBI Taxonomy" id="294"/>
    <lineage>
        <taxon>Bacteria</taxon>
        <taxon>Pseudomonadati</taxon>
        <taxon>Pseudomonadota</taxon>
        <taxon>Gammaproteobacteria</taxon>
        <taxon>Pseudomonadales</taxon>
        <taxon>Pseudomonadaceae</taxon>
        <taxon>Pseudomonas</taxon>
    </lineage>
</organism>
<keyword evidence="2" id="KW-0285">Flavoprotein</keyword>
<keyword evidence="3" id="KW-0274">FAD</keyword>
<accession>A0A5E6V204</accession>
<evidence type="ECO:0000256" key="4">
    <source>
        <dbReference type="ARBA" id="ARBA00023002"/>
    </source>
</evidence>
<proteinExistence type="predicted"/>
<gene>
    <name evidence="6" type="primary">soxA_2</name>
    <name evidence="6" type="ORF">PS683_03888</name>
</gene>
<dbReference type="GO" id="GO:0050660">
    <property type="term" value="F:flavin adenine dinucleotide binding"/>
    <property type="evidence" value="ECO:0007669"/>
    <property type="project" value="InterPro"/>
</dbReference>
<dbReference type="GO" id="GO:0008115">
    <property type="term" value="F:sarcosine oxidase activity"/>
    <property type="evidence" value="ECO:0007669"/>
    <property type="project" value="UniProtKB-EC"/>
</dbReference>
<evidence type="ECO:0000256" key="1">
    <source>
        <dbReference type="ARBA" id="ARBA00001974"/>
    </source>
</evidence>
<dbReference type="NCBIfam" id="NF008425">
    <property type="entry name" value="PRK11259.1"/>
    <property type="match status" value="1"/>
</dbReference>
<evidence type="ECO:0000313" key="6">
    <source>
        <dbReference type="EMBL" id="VVM15572.1"/>
    </source>
</evidence>
<dbReference type="PANTHER" id="PTHR10961:SF7">
    <property type="entry name" value="FAD DEPENDENT OXIDOREDUCTASE DOMAIN-CONTAINING PROTEIN"/>
    <property type="match status" value="1"/>
</dbReference>
<reference evidence="6" key="1">
    <citation type="submission" date="2019-09" db="EMBL/GenBank/DDBJ databases">
        <authorList>
            <person name="Chandra G."/>
            <person name="Truman W A."/>
        </authorList>
    </citation>
    <scope>NUCLEOTIDE SEQUENCE</scope>
    <source>
        <strain evidence="6">PS683</strain>
    </source>
</reference>
<dbReference type="EC" id="1.5.3.1" evidence="6"/>
<sequence length="383" mass="42154">MNTTYDLIVVGLGIMGAATLWRAASRYSRVLGIDAYGPTHSYGSSQGSSRIFRRAYWEGDNYLPLLNHADLLWNELEKTSQKQLLFRTGGIFIGPPSSRVVAGSVRTAGQGAIEHELWDWSKITTRSPAFNITRETQALYEPGAYAIAACDARLEMLNEAVKHGASTDFGHRVVHLENEGSDVRVTTNGGRSYLARSVIVTTGPWIADNLLPELKQLIEPRRVPIYWFTPKSGFEKLFAPENFPIFLYEREDGALLYGVPSIAGNETGVKIGFHNRQHTPAAPDCKAIPVQQQYVTEITSIVESLFPTLERSPTKASNCFYTMSPDESFLIGQSKVLKSTYFASACSGHGFKFAPAIGDALADLATGQPARVSLSEFSANRFE</sequence>
<dbReference type="SUPFAM" id="SSF54373">
    <property type="entry name" value="FAD-linked reductases, C-terminal domain"/>
    <property type="match status" value="1"/>
</dbReference>
<dbReference type="PANTHER" id="PTHR10961">
    <property type="entry name" value="PEROXISOMAL SARCOSINE OXIDASE"/>
    <property type="match status" value="1"/>
</dbReference>
<dbReference type="AlphaFoldDB" id="A0A5E6V204"/>
<evidence type="ECO:0000256" key="3">
    <source>
        <dbReference type="ARBA" id="ARBA00022827"/>
    </source>
</evidence>
<comment type="cofactor">
    <cofactor evidence="1">
        <name>FAD</name>
        <dbReference type="ChEBI" id="CHEBI:57692"/>
    </cofactor>
</comment>
<dbReference type="Gene3D" id="3.30.9.10">
    <property type="entry name" value="D-Amino Acid Oxidase, subunit A, domain 2"/>
    <property type="match status" value="1"/>
</dbReference>
<dbReference type="SUPFAM" id="SSF51905">
    <property type="entry name" value="FAD/NAD(P)-binding domain"/>
    <property type="match status" value="1"/>
</dbReference>
<evidence type="ECO:0000259" key="5">
    <source>
        <dbReference type="Pfam" id="PF01266"/>
    </source>
</evidence>
<protein>
    <submittedName>
        <fullName evidence="6">Monomeric sarcosine oxidase</fullName>
        <ecNumber evidence="6">1.5.3.1</ecNumber>
    </submittedName>
</protein>
<feature type="domain" description="FAD dependent oxidoreductase" evidence="5">
    <location>
        <begin position="6"/>
        <end position="364"/>
    </location>
</feature>
<dbReference type="InterPro" id="IPR006076">
    <property type="entry name" value="FAD-dep_OxRdtase"/>
</dbReference>
<dbReference type="InterPro" id="IPR036188">
    <property type="entry name" value="FAD/NAD-bd_sf"/>
</dbReference>